<keyword evidence="1" id="KW-0812">Transmembrane</keyword>
<dbReference type="Pfam" id="PF12650">
    <property type="entry name" value="DUF3784"/>
    <property type="match status" value="1"/>
</dbReference>
<feature type="transmembrane region" description="Helical" evidence="1">
    <location>
        <begin position="48"/>
        <end position="67"/>
    </location>
</feature>
<dbReference type="Proteomes" id="UP000223364">
    <property type="component" value="Unassembled WGS sequence"/>
</dbReference>
<organism evidence="2 3">
    <name type="scientific">Bacillus wiedmannii</name>
    <dbReference type="NCBI Taxonomy" id="1890302"/>
    <lineage>
        <taxon>Bacteria</taxon>
        <taxon>Bacillati</taxon>
        <taxon>Bacillota</taxon>
        <taxon>Bacilli</taxon>
        <taxon>Bacillales</taxon>
        <taxon>Bacillaceae</taxon>
        <taxon>Bacillus</taxon>
        <taxon>Bacillus cereus group</taxon>
    </lineage>
</organism>
<feature type="transmembrane region" description="Helical" evidence="1">
    <location>
        <begin position="6"/>
        <end position="27"/>
    </location>
</feature>
<keyword evidence="1" id="KW-1133">Transmembrane helix</keyword>
<reference evidence="2 3" key="1">
    <citation type="submission" date="2017-09" db="EMBL/GenBank/DDBJ databases">
        <title>Large-scale bioinformatics analysis of Bacillus genomes uncovers conserved roles of natural products in bacterial physiology.</title>
        <authorList>
            <consortium name="Agbiome Team Llc"/>
            <person name="Bleich R.M."/>
            <person name="Grubbs K.J."/>
            <person name="Santa Maria K.C."/>
            <person name="Allen S.E."/>
            <person name="Farag S."/>
            <person name="Shank E.A."/>
            <person name="Bowers A."/>
        </authorList>
    </citation>
    <scope>NUCLEOTIDE SEQUENCE [LARGE SCALE GENOMIC DNA]</scope>
    <source>
        <strain evidence="2 3">AFS044295</strain>
    </source>
</reference>
<keyword evidence="1" id="KW-0472">Membrane</keyword>
<evidence type="ECO:0000313" key="2">
    <source>
        <dbReference type="EMBL" id="PHD55734.1"/>
    </source>
</evidence>
<name>A0A2C4PAI0_9BACI</name>
<sequence length="100" mass="11099">MSGLVICMLVGLIIIICGYLIHIKKYLFLINGYQEATFIGDKNKLAKLFGIFAYIVGIATFLLPFGLEFFGNIIGKIYAACIVAGTVFVLVRKQMINKPF</sequence>
<dbReference type="EMBL" id="NUSP01000048">
    <property type="protein sequence ID" value="PHD55734.1"/>
    <property type="molecule type" value="Genomic_DNA"/>
</dbReference>
<protein>
    <submittedName>
        <fullName evidence="2">DUF3784 domain-containing protein</fullName>
    </submittedName>
</protein>
<proteinExistence type="predicted"/>
<gene>
    <name evidence="2" type="ORF">COF57_29435</name>
</gene>
<comment type="caution">
    <text evidence="2">The sequence shown here is derived from an EMBL/GenBank/DDBJ whole genome shotgun (WGS) entry which is preliminary data.</text>
</comment>
<accession>A0A2C4PAI0</accession>
<evidence type="ECO:0000256" key="1">
    <source>
        <dbReference type="SAM" id="Phobius"/>
    </source>
</evidence>
<evidence type="ECO:0000313" key="3">
    <source>
        <dbReference type="Proteomes" id="UP000223364"/>
    </source>
</evidence>
<dbReference type="InterPro" id="IPR017259">
    <property type="entry name" value="UCP037672"/>
</dbReference>
<dbReference type="AlphaFoldDB" id="A0A2C4PAI0"/>
<feature type="transmembrane region" description="Helical" evidence="1">
    <location>
        <begin position="73"/>
        <end position="91"/>
    </location>
</feature>